<dbReference type="PANTHER" id="PTHR43280:SF2">
    <property type="entry name" value="HTH-TYPE TRANSCRIPTIONAL REGULATOR EXSA"/>
    <property type="match status" value="1"/>
</dbReference>
<dbReference type="PROSITE" id="PS01124">
    <property type="entry name" value="HTH_ARAC_FAMILY_2"/>
    <property type="match status" value="1"/>
</dbReference>
<dbReference type="SUPFAM" id="SSF51215">
    <property type="entry name" value="Regulatory protein AraC"/>
    <property type="match status" value="1"/>
</dbReference>
<accession>C6L8V9</accession>
<dbReference type="GO" id="GO:0043565">
    <property type="term" value="F:sequence-specific DNA binding"/>
    <property type="evidence" value="ECO:0007669"/>
    <property type="project" value="InterPro"/>
</dbReference>
<dbReference type="Gene3D" id="1.10.10.60">
    <property type="entry name" value="Homeodomain-like"/>
    <property type="match status" value="2"/>
</dbReference>
<evidence type="ECO:0000313" key="6">
    <source>
        <dbReference type="Proteomes" id="UP000005561"/>
    </source>
</evidence>
<dbReference type="Gene3D" id="2.60.120.10">
    <property type="entry name" value="Jelly Rolls"/>
    <property type="match status" value="1"/>
</dbReference>
<sequence>MINTDIMQDASEIVHYDNPGVPLYIRTGILSNYPDMKALCHWHEDIELIYVIEGEMNYRINDRDILLKEKDCLVVNSRQLHYGYAHLRRECRFICILFHPGLLNASPKIYQYYVAPFIENKNIAYFHYAADSANHEQVQALLNRILLLKTEEKDAYELEAISTLYLLWRILFLQHKSLLEQEPAYDYSDLTLQKKMVSYIYEHYQDTLTLDAIAASGNISRSKCCIIFKRYLRQSPIDFANKYRLEVSRYLLANTRSSIAQIAVSCGFNHLSYFSKLFCREYGCTPTEYRKAAHQAQTPG</sequence>
<dbReference type="SMART" id="SM00342">
    <property type="entry name" value="HTH_ARAC"/>
    <property type="match status" value="1"/>
</dbReference>
<evidence type="ECO:0000259" key="4">
    <source>
        <dbReference type="PROSITE" id="PS01124"/>
    </source>
</evidence>
<dbReference type="RefSeq" id="WP_006859850.1">
    <property type="nucleotide sequence ID" value="NZ_ACCL02000001.1"/>
</dbReference>
<dbReference type="PANTHER" id="PTHR43280">
    <property type="entry name" value="ARAC-FAMILY TRANSCRIPTIONAL REGULATOR"/>
    <property type="match status" value="1"/>
</dbReference>
<dbReference type="InterPro" id="IPR037923">
    <property type="entry name" value="HTH-like"/>
</dbReference>
<dbReference type="SUPFAM" id="SSF46689">
    <property type="entry name" value="Homeodomain-like"/>
    <property type="match status" value="1"/>
</dbReference>
<organism evidence="5 6">
    <name type="scientific">Marvinbryantia formatexigens DSM 14469</name>
    <dbReference type="NCBI Taxonomy" id="478749"/>
    <lineage>
        <taxon>Bacteria</taxon>
        <taxon>Bacillati</taxon>
        <taxon>Bacillota</taxon>
        <taxon>Clostridia</taxon>
        <taxon>Lachnospirales</taxon>
        <taxon>Lachnospiraceae</taxon>
        <taxon>Marvinbryantia</taxon>
    </lineage>
</organism>
<dbReference type="InterPro" id="IPR009057">
    <property type="entry name" value="Homeodomain-like_sf"/>
</dbReference>
<dbReference type="STRING" id="168384.SAMN05660368_01679"/>
<name>C6L8V9_9FIRM</name>
<dbReference type="Proteomes" id="UP000005561">
    <property type="component" value="Unassembled WGS sequence"/>
</dbReference>
<dbReference type="AlphaFoldDB" id="C6L8V9"/>
<keyword evidence="3" id="KW-0804">Transcription</keyword>
<dbReference type="Pfam" id="PF12833">
    <property type="entry name" value="HTH_18"/>
    <property type="match status" value="1"/>
</dbReference>
<keyword evidence="2" id="KW-0238">DNA-binding</keyword>
<dbReference type="InterPro" id="IPR018060">
    <property type="entry name" value="HTH_AraC"/>
</dbReference>
<feature type="domain" description="HTH araC/xylS-type" evidence="4">
    <location>
        <begin position="194"/>
        <end position="292"/>
    </location>
</feature>
<keyword evidence="6" id="KW-1185">Reference proteome</keyword>
<evidence type="ECO:0000313" key="5">
    <source>
        <dbReference type="EMBL" id="EET62698.1"/>
    </source>
</evidence>
<evidence type="ECO:0000256" key="2">
    <source>
        <dbReference type="ARBA" id="ARBA00023125"/>
    </source>
</evidence>
<dbReference type="CDD" id="cd02209">
    <property type="entry name" value="cupin_XRE_C"/>
    <property type="match status" value="1"/>
</dbReference>
<dbReference type="GO" id="GO:0003700">
    <property type="term" value="F:DNA-binding transcription factor activity"/>
    <property type="evidence" value="ECO:0007669"/>
    <property type="project" value="InterPro"/>
</dbReference>
<protein>
    <submittedName>
        <fullName evidence="5">Transcriptional regulator, AraC family</fullName>
    </submittedName>
</protein>
<dbReference type="InterPro" id="IPR003313">
    <property type="entry name" value="AraC-bd"/>
</dbReference>
<dbReference type="eggNOG" id="COG2207">
    <property type="taxonomic scope" value="Bacteria"/>
</dbReference>
<dbReference type="InterPro" id="IPR020449">
    <property type="entry name" value="Tscrpt_reg_AraC-type_HTH"/>
</dbReference>
<proteinExistence type="predicted"/>
<evidence type="ECO:0000256" key="1">
    <source>
        <dbReference type="ARBA" id="ARBA00023015"/>
    </source>
</evidence>
<dbReference type="Pfam" id="PF02311">
    <property type="entry name" value="AraC_binding"/>
    <property type="match status" value="1"/>
</dbReference>
<dbReference type="PRINTS" id="PR00032">
    <property type="entry name" value="HTHARAC"/>
</dbReference>
<dbReference type="EMBL" id="ACCL02000001">
    <property type="protein sequence ID" value="EET62698.1"/>
    <property type="molecule type" value="Genomic_DNA"/>
</dbReference>
<keyword evidence="1" id="KW-0805">Transcription regulation</keyword>
<dbReference type="InterPro" id="IPR014710">
    <property type="entry name" value="RmlC-like_jellyroll"/>
</dbReference>
<comment type="caution">
    <text evidence="5">The sequence shown here is derived from an EMBL/GenBank/DDBJ whole genome shotgun (WGS) entry which is preliminary data.</text>
</comment>
<gene>
    <name evidence="5" type="ORF">BRYFOR_05048</name>
</gene>
<evidence type="ECO:0000256" key="3">
    <source>
        <dbReference type="ARBA" id="ARBA00023163"/>
    </source>
</evidence>
<reference evidence="5" key="1">
    <citation type="submission" date="2009-07" db="EMBL/GenBank/DDBJ databases">
        <authorList>
            <person name="Weinstock G."/>
            <person name="Sodergren E."/>
            <person name="Clifton S."/>
            <person name="Fulton L."/>
            <person name="Fulton B."/>
            <person name="Courtney L."/>
            <person name="Fronick C."/>
            <person name="Harrison M."/>
            <person name="Strong C."/>
            <person name="Farmer C."/>
            <person name="Delahaunty K."/>
            <person name="Markovic C."/>
            <person name="Hall O."/>
            <person name="Minx P."/>
            <person name="Tomlinson C."/>
            <person name="Mitreva M."/>
            <person name="Nelson J."/>
            <person name="Hou S."/>
            <person name="Wollam A."/>
            <person name="Pepin K.H."/>
            <person name="Johnson M."/>
            <person name="Bhonagiri V."/>
            <person name="Nash W.E."/>
            <person name="Warren W."/>
            <person name="Chinwalla A."/>
            <person name="Mardis E.R."/>
            <person name="Wilson R.K."/>
        </authorList>
    </citation>
    <scope>NUCLEOTIDE SEQUENCE [LARGE SCALE GENOMIC DNA]</scope>
    <source>
        <strain evidence="5">DSM 14469</strain>
    </source>
</reference>